<evidence type="ECO:0000313" key="2">
    <source>
        <dbReference type="Proteomes" id="UP000515733"/>
    </source>
</evidence>
<dbReference type="PANTHER" id="PTHR30164:SF2">
    <property type="entry name" value="PROTEIN MTFA"/>
    <property type="match status" value="1"/>
</dbReference>
<dbReference type="Proteomes" id="UP000515733">
    <property type="component" value="Chromosome"/>
</dbReference>
<dbReference type="InterPro" id="IPR042252">
    <property type="entry name" value="MtfA_N"/>
</dbReference>
<name>A0A6S6XW63_9PROT</name>
<dbReference type="PANTHER" id="PTHR30164">
    <property type="entry name" value="MTFA PEPTIDASE"/>
    <property type="match status" value="1"/>
</dbReference>
<dbReference type="GO" id="GO:0005829">
    <property type="term" value="C:cytosol"/>
    <property type="evidence" value="ECO:0007669"/>
    <property type="project" value="TreeGrafter"/>
</dbReference>
<sequence length="253" mass="28963">MFEWLRDRLGKNAAERLAIPEETWVRVEATLPCLSRLAPSERIRLRRLARTFIIQKQWTATEGLTLNSTMQLSIALQACLLVLNLGLDWYRGWIGIVIYPGDFVIPRAIIDESGVVHEYEDPILGEAWEGGPLLLSWFPATEQPRGINVVIHEFAHKLDMLHGGVANGMPPLHPGMSRKHWQLVMNNAYQDFSRDVRQGEQTALDPYGAEHPGEFFAVLSEVFFETPKMIQNNYPEVYEQLQQFYRQDPCATS</sequence>
<evidence type="ECO:0008006" key="3">
    <source>
        <dbReference type="Google" id="ProtNLM"/>
    </source>
</evidence>
<gene>
    <name evidence="1" type="ORF">DENOEST_1318</name>
</gene>
<dbReference type="CDD" id="cd20169">
    <property type="entry name" value="Peptidase_M90_mtfA"/>
    <property type="match status" value="1"/>
</dbReference>
<keyword evidence="2" id="KW-1185">Reference proteome</keyword>
<evidence type="ECO:0000313" key="1">
    <source>
        <dbReference type="EMBL" id="CAB1368483.1"/>
    </source>
</evidence>
<organism evidence="1 2">
    <name type="scientific">Denitratisoma oestradiolicum</name>
    <dbReference type="NCBI Taxonomy" id="311182"/>
    <lineage>
        <taxon>Bacteria</taxon>
        <taxon>Pseudomonadati</taxon>
        <taxon>Pseudomonadota</taxon>
        <taxon>Betaproteobacteria</taxon>
        <taxon>Nitrosomonadales</taxon>
        <taxon>Sterolibacteriaceae</taxon>
        <taxon>Denitratisoma</taxon>
    </lineage>
</organism>
<dbReference type="InterPro" id="IPR010384">
    <property type="entry name" value="MtfA_fam"/>
</dbReference>
<dbReference type="EMBL" id="LR778301">
    <property type="protein sequence ID" value="CAB1368483.1"/>
    <property type="molecule type" value="Genomic_DNA"/>
</dbReference>
<accession>A0A6S6XW63</accession>
<dbReference type="SUPFAM" id="SSF55486">
    <property type="entry name" value="Metalloproteases ('zincins'), catalytic domain"/>
    <property type="match status" value="1"/>
</dbReference>
<dbReference type="GO" id="GO:0004177">
    <property type="term" value="F:aminopeptidase activity"/>
    <property type="evidence" value="ECO:0007669"/>
    <property type="project" value="TreeGrafter"/>
</dbReference>
<dbReference type="AlphaFoldDB" id="A0A6S6XW63"/>
<dbReference type="Gene3D" id="3.40.390.10">
    <property type="entry name" value="Collagenase (Catalytic Domain)"/>
    <property type="match status" value="1"/>
</dbReference>
<dbReference type="OrthoDB" id="9786424at2"/>
<dbReference type="RefSeq" id="WP_145769597.1">
    <property type="nucleotide sequence ID" value="NZ_LR778301.1"/>
</dbReference>
<dbReference type="GO" id="GO:0008237">
    <property type="term" value="F:metallopeptidase activity"/>
    <property type="evidence" value="ECO:0007669"/>
    <property type="project" value="InterPro"/>
</dbReference>
<dbReference type="InterPro" id="IPR024079">
    <property type="entry name" value="MetalloPept_cat_dom_sf"/>
</dbReference>
<dbReference type="Pfam" id="PF06167">
    <property type="entry name" value="Peptidase_M90"/>
    <property type="match status" value="1"/>
</dbReference>
<proteinExistence type="predicted"/>
<dbReference type="KEGG" id="doe:DENOEST_1318"/>
<reference evidence="1 2" key="1">
    <citation type="submission" date="2020-03" db="EMBL/GenBank/DDBJ databases">
        <authorList>
            <consortium name="Genoscope - CEA"/>
            <person name="William W."/>
        </authorList>
    </citation>
    <scope>NUCLEOTIDE SEQUENCE [LARGE SCALE GENOMIC DNA]</scope>
    <source>
        <strain evidence="2">DSM 16959</strain>
    </source>
</reference>
<protein>
    <recommendedName>
        <fullName evidence="3">Protein MtfA</fullName>
    </recommendedName>
</protein>
<dbReference type="Gene3D" id="1.10.472.150">
    <property type="entry name" value="Glucose-regulated metallo-peptidase M90, N-terminal domain"/>
    <property type="match status" value="1"/>
</dbReference>